<gene>
    <name evidence="1" type="ORF">SDC9_97857</name>
</gene>
<dbReference type="InterPro" id="IPR032483">
    <property type="entry name" value="DUF5053"/>
</dbReference>
<evidence type="ECO:0008006" key="2">
    <source>
        <dbReference type="Google" id="ProtNLM"/>
    </source>
</evidence>
<dbReference type="Pfam" id="PF16476">
    <property type="entry name" value="DUF5053"/>
    <property type="match status" value="1"/>
</dbReference>
<comment type="caution">
    <text evidence="1">The sequence shown here is derived from an EMBL/GenBank/DDBJ whole genome shotgun (WGS) entry which is preliminary data.</text>
</comment>
<accession>A0A645AFQ7</accession>
<dbReference type="AlphaFoldDB" id="A0A645AFQ7"/>
<proteinExistence type="predicted"/>
<protein>
    <recommendedName>
        <fullName evidence="2">DUF5053 domain-containing protein</fullName>
    </recommendedName>
</protein>
<reference evidence="1" key="1">
    <citation type="submission" date="2019-08" db="EMBL/GenBank/DDBJ databases">
        <authorList>
            <person name="Kucharzyk K."/>
            <person name="Murdoch R.W."/>
            <person name="Higgins S."/>
            <person name="Loffler F."/>
        </authorList>
    </citation>
    <scope>NUCLEOTIDE SEQUENCE</scope>
</reference>
<sequence length="81" mass="9212">MKTMTAEKVSTKEQLKDIALDVTWAKIAQKYFGKSSSWIYNKINEVDGNGGKGGFTEDEKQQFKGALYDLAERIRRTADDF</sequence>
<dbReference type="EMBL" id="VSSQ01013267">
    <property type="protein sequence ID" value="MPM51111.1"/>
    <property type="molecule type" value="Genomic_DNA"/>
</dbReference>
<evidence type="ECO:0000313" key="1">
    <source>
        <dbReference type="EMBL" id="MPM51111.1"/>
    </source>
</evidence>
<name>A0A645AFQ7_9ZZZZ</name>
<organism evidence="1">
    <name type="scientific">bioreactor metagenome</name>
    <dbReference type="NCBI Taxonomy" id="1076179"/>
    <lineage>
        <taxon>unclassified sequences</taxon>
        <taxon>metagenomes</taxon>
        <taxon>ecological metagenomes</taxon>
    </lineage>
</organism>